<dbReference type="PROSITE" id="PS01022">
    <property type="entry name" value="PTR2_1"/>
    <property type="match status" value="1"/>
</dbReference>
<dbReference type="eggNOG" id="KOG1237">
    <property type="taxonomic scope" value="Eukaryota"/>
</dbReference>
<evidence type="ECO:0000256" key="4">
    <source>
        <dbReference type="ARBA" id="ARBA00022989"/>
    </source>
</evidence>
<protein>
    <submittedName>
        <fullName evidence="8">Proton-dependent oligopeptide transport family protein</fullName>
    </submittedName>
    <submittedName>
        <fullName evidence="9">Putative peptide-transporting ATPase</fullName>
        <ecNumber evidence="9">3.6.3.43</ecNumber>
    </submittedName>
</protein>
<keyword evidence="3 6" id="KW-0812">Transmembrane</keyword>
<dbReference type="HOGENOM" id="CLU_009313_4_1_1"/>
<dbReference type="PROSITE" id="PS01023">
    <property type="entry name" value="PTR2_2"/>
    <property type="match status" value="1"/>
</dbReference>
<feature type="transmembrane region" description="Helical" evidence="7">
    <location>
        <begin position="343"/>
        <end position="363"/>
    </location>
</feature>
<accession>G7JMY6</accession>
<dbReference type="EMBL" id="CM001220">
    <property type="protein sequence ID" value="AES86812.1"/>
    <property type="molecule type" value="Genomic_DNA"/>
</dbReference>
<evidence type="ECO:0000256" key="7">
    <source>
        <dbReference type="SAM" id="Phobius"/>
    </source>
</evidence>
<dbReference type="OMA" id="QYFFIGC"/>
<reference evidence="10" key="3">
    <citation type="submission" date="2015-04" db="UniProtKB">
        <authorList>
            <consortium name="EnsemblPlants"/>
        </authorList>
    </citation>
    <scope>IDENTIFICATION</scope>
    <source>
        <strain evidence="10">cv. Jemalong A17</strain>
    </source>
</reference>
<keyword evidence="4 7" id="KW-1133">Transmembrane helix</keyword>
<dbReference type="GO" id="GO:0042938">
    <property type="term" value="P:dipeptide transport"/>
    <property type="evidence" value="ECO:0000318"/>
    <property type="project" value="GO_Central"/>
</dbReference>
<reference evidence="8 11" key="1">
    <citation type="journal article" date="2011" name="Nature">
        <title>The Medicago genome provides insight into the evolution of rhizobial symbioses.</title>
        <authorList>
            <person name="Young N.D."/>
            <person name="Debelle F."/>
            <person name="Oldroyd G.E."/>
            <person name="Geurts R."/>
            <person name="Cannon S.B."/>
            <person name="Udvardi M.K."/>
            <person name="Benedito V.A."/>
            <person name="Mayer K.F."/>
            <person name="Gouzy J."/>
            <person name="Schoof H."/>
            <person name="Van de Peer Y."/>
            <person name="Proost S."/>
            <person name="Cook D.R."/>
            <person name="Meyers B.C."/>
            <person name="Spannagl M."/>
            <person name="Cheung F."/>
            <person name="De Mita S."/>
            <person name="Krishnakumar V."/>
            <person name="Gundlach H."/>
            <person name="Zhou S."/>
            <person name="Mudge J."/>
            <person name="Bharti A.K."/>
            <person name="Murray J.D."/>
            <person name="Naoumkina M.A."/>
            <person name="Rosen B."/>
            <person name="Silverstein K.A."/>
            <person name="Tang H."/>
            <person name="Rombauts S."/>
            <person name="Zhao P.X."/>
            <person name="Zhou P."/>
            <person name="Barbe V."/>
            <person name="Bardou P."/>
            <person name="Bechner M."/>
            <person name="Bellec A."/>
            <person name="Berger A."/>
            <person name="Berges H."/>
            <person name="Bidwell S."/>
            <person name="Bisseling T."/>
            <person name="Choisne N."/>
            <person name="Couloux A."/>
            <person name="Denny R."/>
            <person name="Deshpande S."/>
            <person name="Dai X."/>
            <person name="Doyle J.J."/>
            <person name="Dudez A.M."/>
            <person name="Farmer A.D."/>
            <person name="Fouteau S."/>
            <person name="Franken C."/>
            <person name="Gibelin C."/>
            <person name="Gish J."/>
            <person name="Goldstein S."/>
            <person name="Gonzalez A.J."/>
            <person name="Green P.J."/>
            <person name="Hallab A."/>
            <person name="Hartog M."/>
            <person name="Hua A."/>
            <person name="Humphray S.J."/>
            <person name="Jeong D.H."/>
            <person name="Jing Y."/>
            <person name="Jocker A."/>
            <person name="Kenton S.M."/>
            <person name="Kim D.J."/>
            <person name="Klee K."/>
            <person name="Lai H."/>
            <person name="Lang C."/>
            <person name="Lin S."/>
            <person name="Macmil S.L."/>
            <person name="Magdelenat G."/>
            <person name="Matthews L."/>
            <person name="McCorrison J."/>
            <person name="Monaghan E.L."/>
            <person name="Mun J.H."/>
            <person name="Najar F.Z."/>
            <person name="Nicholson C."/>
            <person name="Noirot C."/>
            <person name="O'Bleness M."/>
            <person name="Paule C.R."/>
            <person name="Poulain J."/>
            <person name="Prion F."/>
            <person name="Qin B."/>
            <person name="Qu C."/>
            <person name="Retzel E.F."/>
            <person name="Riddle C."/>
            <person name="Sallet E."/>
            <person name="Samain S."/>
            <person name="Samson N."/>
            <person name="Sanders I."/>
            <person name="Saurat O."/>
            <person name="Scarpelli C."/>
            <person name="Schiex T."/>
            <person name="Segurens B."/>
            <person name="Severin A.J."/>
            <person name="Sherrier D.J."/>
            <person name="Shi R."/>
            <person name="Sims S."/>
            <person name="Singer S.R."/>
            <person name="Sinharoy S."/>
            <person name="Sterck L."/>
            <person name="Viollet A."/>
            <person name="Wang B.B."/>
            <person name="Wang K."/>
            <person name="Wang M."/>
            <person name="Wang X."/>
            <person name="Warfsmann J."/>
            <person name="Weissenbach J."/>
            <person name="White D.D."/>
            <person name="White J.D."/>
            <person name="Wiley G.B."/>
            <person name="Wincker P."/>
            <person name="Xing Y."/>
            <person name="Yang L."/>
            <person name="Yao Z."/>
            <person name="Ying F."/>
            <person name="Zhai J."/>
            <person name="Zhou L."/>
            <person name="Zuber A."/>
            <person name="Denarie J."/>
            <person name="Dixon R.A."/>
            <person name="May G.D."/>
            <person name="Schwartz D.C."/>
            <person name="Rogers J."/>
            <person name="Quetier F."/>
            <person name="Town C.D."/>
            <person name="Roe B.A."/>
        </authorList>
    </citation>
    <scope>NUCLEOTIDE SEQUENCE [LARGE SCALE GENOMIC DNA]</scope>
    <source>
        <strain evidence="8">A17</strain>
        <strain evidence="10 11">cv. Jemalong A17</strain>
    </source>
</reference>
<keyword evidence="6" id="KW-0813">Transport</keyword>
<feature type="transmembrane region" description="Helical" evidence="7">
    <location>
        <begin position="106"/>
        <end position="129"/>
    </location>
</feature>
<evidence type="ECO:0000313" key="9">
    <source>
        <dbReference type="EMBL" id="RHN58766.1"/>
    </source>
</evidence>
<feature type="transmembrane region" description="Helical" evidence="7">
    <location>
        <begin position="190"/>
        <end position="213"/>
    </location>
</feature>
<evidence type="ECO:0000256" key="2">
    <source>
        <dbReference type="ARBA" id="ARBA00005982"/>
    </source>
</evidence>
<dbReference type="PANTHER" id="PTHR11654">
    <property type="entry name" value="OLIGOPEPTIDE TRANSPORTER-RELATED"/>
    <property type="match status" value="1"/>
</dbReference>
<dbReference type="KEGG" id="mtr:11428046"/>
<feature type="transmembrane region" description="Helical" evidence="7">
    <location>
        <begin position="219"/>
        <end position="239"/>
    </location>
</feature>
<evidence type="ECO:0000256" key="5">
    <source>
        <dbReference type="ARBA" id="ARBA00023136"/>
    </source>
</evidence>
<evidence type="ECO:0000256" key="1">
    <source>
        <dbReference type="ARBA" id="ARBA00004141"/>
    </source>
</evidence>
<gene>
    <name evidence="10" type="primary">11428046</name>
    <name evidence="8" type="ordered locus">MTR_4g015080</name>
    <name evidence="9" type="ORF">MtrunA17_Chr4g0005901</name>
</gene>
<dbReference type="GO" id="GO:0042937">
    <property type="term" value="F:tripeptide transmembrane transporter activity"/>
    <property type="evidence" value="ECO:0000318"/>
    <property type="project" value="GO_Central"/>
</dbReference>
<dbReference type="EMBL" id="PSQE01000004">
    <property type="protein sequence ID" value="RHN58766.1"/>
    <property type="molecule type" value="Genomic_DNA"/>
</dbReference>
<dbReference type="GO" id="GO:0055085">
    <property type="term" value="P:transmembrane transport"/>
    <property type="evidence" value="ECO:0000318"/>
    <property type="project" value="GO_Central"/>
</dbReference>
<dbReference type="EnsemblPlants" id="AES86812">
    <property type="protein sequence ID" value="AES86812"/>
    <property type="gene ID" value="MTR_4g015080"/>
</dbReference>
<dbReference type="EC" id="3.6.3.43" evidence="9"/>
<feature type="transmembrane region" description="Helical" evidence="7">
    <location>
        <begin position="149"/>
        <end position="169"/>
    </location>
</feature>
<feature type="transmembrane region" description="Helical" evidence="7">
    <location>
        <begin position="502"/>
        <end position="525"/>
    </location>
</feature>
<evidence type="ECO:0000313" key="10">
    <source>
        <dbReference type="EnsemblPlants" id="AES86812"/>
    </source>
</evidence>
<dbReference type="Proteomes" id="UP000002051">
    <property type="component" value="Chromosome 4"/>
</dbReference>
<dbReference type="GO" id="GO:0016020">
    <property type="term" value="C:membrane"/>
    <property type="evidence" value="ECO:0000318"/>
    <property type="project" value="GO_Central"/>
</dbReference>
<reference evidence="9" key="4">
    <citation type="journal article" date="2018" name="Nat. Plants">
        <title>Whole-genome landscape of Medicago truncatula symbiotic genes.</title>
        <authorList>
            <person name="Pecrix Y."/>
            <person name="Gamas P."/>
            <person name="Carrere S."/>
        </authorList>
    </citation>
    <scope>NUCLEOTIDE SEQUENCE</scope>
    <source>
        <tissue evidence="9">Leaves</tissue>
    </source>
</reference>
<evidence type="ECO:0000256" key="6">
    <source>
        <dbReference type="RuleBase" id="RU003755"/>
    </source>
</evidence>
<reference evidence="8 11" key="2">
    <citation type="journal article" date="2014" name="BMC Genomics">
        <title>An improved genome release (version Mt4.0) for the model legume Medicago truncatula.</title>
        <authorList>
            <person name="Tang H."/>
            <person name="Krishnakumar V."/>
            <person name="Bidwell S."/>
            <person name="Rosen B."/>
            <person name="Chan A."/>
            <person name="Zhou S."/>
            <person name="Gentzbittel L."/>
            <person name="Childs K.L."/>
            <person name="Yandell M."/>
            <person name="Gundlach H."/>
            <person name="Mayer K.F."/>
            <person name="Schwartz D.C."/>
            <person name="Town C.D."/>
        </authorList>
    </citation>
    <scope>GENOME REANNOTATION</scope>
    <source>
        <strain evidence="10 11">cv. Jemalong A17</strain>
    </source>
</reference>
<feature type="transmembrane region" description="Helical" evidence="7">
    <location>
        <begin position="422"/>
        <end position="442"/>
    </location>
</feature>
<dbReference type="Gramene" id="rna20708">
    <property type="protein sequence ID" value="RHN58766.1"/>
    <property type="gene ID" value="gene20708"/>
</dbReference>
<dbReference type="GO" id="GO:0071916">
    <property type="term" value="F:dipeptide transmembrane transporter activity"/>
    <property type="evidence" value="ECO:0000318"/>
    <property type="project" value="GO_Central"/>
</dbReference>
<dbReference type="PaxDb" id="3880-AES86812"/>
<dbReference type="Pfam" id="PF00854">
    <property type="entry name" value="PTR2"/>
    <property type="match status" value="1"/>
</dbReference>
<evidence type="ECO:0000313" key="11">
    <source>
        <dbReference type="Proteomes" id="UP000002051"/>
    </source>
</evidence>
<proteinExistence type="inferred from homology"/>
<evidence type="ECO:0000256" key="3">
    <source>
        <dbReference type="ARBA" id="ARBA00022692"/>
    </source>
</evidence>
<feature type="transmembrane region" description="Helical" evidence="7">
    <location>
        <begin position="545"/>
        <end position="564"/>
    </location>
</feature>
<evidence type="ECO:0000313" key="8">
    <source>
        <dbReference type="EMBL" id="AES86812.1"/>
    </source>
</evidence>
<dbReference type="GO" id="GO:0016787">
    <property type="term" value="F:hydrolase activity"/>
    <property type="evidence" value="ECO:0007669"/>
    <property type="project" value="UniProtKB-KW"/>
</dbReference>
<dbReference type="AlphaFoldDB" id="G7JMY6"/>
<comment type="similarity">
    <text evidence="2 6">Belongs to the major facilitator superfamily. Proton-dependent oligopeptide transporter (POT/PTR) (TC 2.A.17) family.</text>
</comment>
<dbReference type="InterPro" id="IPR018456">
    <property type="entry name" value="PTR2_symporter_CS"/>
</dbReference>
<keyword evidence="9" id="KW-0378">Hydrolase</keyword>
<name>G7JMY6_MEDTR</name>
<dbReference type="InterPro" id="IPR036259">
    <property type="entry name" value="MFS_trans_sf"/>
</dbReference>
<keyword evidence="5 7" id="KW-0472">Membrane</keyword>
<dbReference type="InterPro" id="IPR000109">
    <property type="entry name" value="POT_fam"/>
</dbReference>
<dbReference type="SUPFAM" id="SSF103473">
    <property type="entry name" value="MFS general substrate transporter"/>
    <property type="match status" value="1"/>
</dbReference>
<dbReference type="OrthoDB" id="8904098at2759"/>
<dbReference type="Proteomes" id="UP000265566">
    <property type="component" value="Chromosome 4"/>
</dbReference>
<organism evidence="8 11">
    <name type="scientific">Medicago truncatula</name>
    <name type="common">Barrel medic</name>
    <name type="synonym">Medicago tribuloides</name>
    <dbReference type="NCBI Taxonomy" id="3880"/>
    <lineage>
        <taxon>Eukaryota</taxon>
        <taxon>Viridiplantae</taxon>
        <taxon>Streptophyta</taxon>
        <taxon>Embryophyta</taxon>
        <taxon>Tracheophyta</taxon>
        <taxon>Spermatophyta</taxon>
        <taxon>Magnoliopsida</taxon>
        <taxon>eudicotyledons</taxon>
        <taxon>Gunneridae</taxon>
        <taxon>Pentapetalae</taxon>
        <taxon>rosids</taxon>
        <taxon>fabids</taxon>
        <taxon>Fabales</taxon>
        <taxon>Fabaceae</taxon>
        <taxon>Papilionoideae</taxon>
        <taxon>50 kb inversion clade</taxon>
        <taxon>NPAAA clade</taxon>
        <taxon>Hologalegina</taxon>
        <taxon>IRL clade</taxon>
        <taxon>Trifolieae</taxon>
        <taxon>Medicago</taxon>
    </lineage>
</organism>
<dbReference type="Gene3D" id="1.20.1250.20">
    <property type="entry name" value="MFS general substrate transporter like domains"/>
    <property type="match status" value="1"/>
</dbReference>
<keyword evidence="11" id="KW-1185">Reference proteome</keyword>
<comment type="subcellular location">
    <subcellularLocation>
        <location evidence="1 6">Membrane</location>
        <topology evidence="1 6">Multi-pass membrane protein</topology>
    </subcellularLocation>
</comment>
<sequence length="577" mass="64345">MEDVNIKAGVNEEDGLYTEDGTIDIHKNPANKKKTGNWKACRFILGNECCERLAYYGMSTNLVNYLEDRYGLGNAAAANTVTTWSGTCYITPLLGAFLADAYLGRYWTIASFSSIYVIGMGLLTFSAIAPGLKPSCDTDGCHPTSGQTAALFIALYLIALGTGGIKPCVSSFGADQFDENDETERKKKSSFFNWFYFSINIGALIASSVLVWIQMNVGWGWGFGVPGVAMVIAIIFFFIGSRWYRLQIPGGSPLTRICQVIVAAFKKLGQQVPDDKSLLYETTDVESNIKGSRKLEHTNELKCLDKAAVETESDRIKDLPNPWRLCTVTQVEELKSVVRLLPVWASLIAFATVYSQMGTMFVLQGNTMDQHIGPKFKIPSASLSLFDTLSVIFWAPVYDRLIVPFARKYTGNEHGFTQLQRIGIGLVISIISMIVAGILEVIRLDIVRKNNYYDLETIPMSIFWQVPQYFLIGAAEVFTNIGQMEFFYGQAPDAMRSLCAALSLTTNALGNYVSTLLVTIVTKVTTRNGSLGWIPDNMNRGHLDYFYWLLTILSLINFIVYLLIAKRYTYKKVTHLR</sequence>